<dbReference type="RefSeq" id="WP_126805524.1">
    <property type="nucleotide sequence ID" value="NZ_PIPP01000001.1"/>
</dbReference>
<evidence type="ECO:0000313" key="2">
    <source>
        <dbReference type="Proteomes" id="UP000286934"/>
    </source>
</evidence>
<dbReference type="Proteomes" id="UP000286934">
    <property type="component" value="Unassembled WGS sequence"/>
</dbReference>
<gene>
    <name evidence="1" type="ORF">CWE13_01250</name>
</gene>
<comment type="caution">
    <text evidence="1">The sequence shown here is derived from an EMBL/GenBank/DDBJ whole genome shotgun (WGS) entry which is preliminary data.</text>
</comment>
<dbReference type="Gene3D" id="3.40.1260.10">
    <property type="entry name" value="DsrEFH-like"/>
    <property type="match status" value="1"/>
</dbReference>
<dbReference type="InterPro" id="IPR003787">
    <property type="entry name" value="Sulphur_relay_DsrE/F-like"/>
</dbReference>
<reference evidence="2" key="1">
    <citation type="journal article" date="2018" name="Front. Microbiol.">
        <title>Genome-Based Analysis Reveals the Taxonomy and Diversity of the Family Idiomarinaceae.</title>
        <authorList>
            <person name="Liu Y."/>
            <person name="Lai Q."/>
            <person name="Shao Z."/>
        </authorList>
    </citation>
    <scope>NUCLEOTIDE SEQUENCE [LARGE SCALE GENOMIC DNA]</scope>
    <source>
        <strain evidence="2">AIS</strain>
    </source>
</reference>
<keyword evidence="2" id="KW-1185">Reference proteome</keyword>
<protein>
    <recommendedName>
        <fullName evidence="3">Sulfurtransferase complex subunit TusC</fullName>
    </recommendedName>
</protein>
<dbReference type="InterPro" id="IPR027396">
    <property type="entry name" value="DsrEFH-like"/>
</dbReference>
<evidence type="ECO:0008006" key="3">
    <source>
        <dbReference type="Google" id="ProtNLM"/>
    </source>
</evidence>
<accession>A0A432WWZ4</accession>
<evidence type="ECO:0000313" key="1">
    <source>
        <dbReference type="EMBL" id="RUO38302.1"/>
    </source>
</evidence>
<sequence length="111" mass="12325">MLMFHFTKPANHASARQGLDMLLMAVSLDQPCCALYSGEALEQLLKPLSSFDPLKKIGMLDAVFDFADIYVDSASFTAMNVSVDNFRVPVKVIDSAEIDRLNSQAKHKLLF</sequence>
<dbReference type="OrthoDB" id="6400703at2"/>
<dbReference type="AlphaFoldDB" id="A0A432WWZ4"/>
<proteinExistence type="predicted"/>
<organism evidence="1 2">
    <name type="scientific">Aliidiomarina shirensis</name>
    <dbReference type="NCBI Taxonomy" id="1048642"/>
    <lineage>
        <taxon>Bacteria</taxon>
        <taxon>Pseudomonadati</taxon>
        <taxon>Pseudomonadota</taxon>
        <taxon>Gammaproteobacteria</taxon>
        <taxon>Alteromonadales</taxon>
        <taxon>Idiomarinaceae</taxon>
        <taxon>Aliidiomarina</taxon>
    </lineage>
</organism>
<dbReference type="EMBL" id="PIPP01000001">
    <property type="protein sequence ID" value="RUO38302.1"/>
    <property type="molecule type" value="Genomic_DNA"/>
</dbReference>
<dbReference type="Pfam" id="PF02635">
    <property type="entry name" value="DsrE"/>
    <property type="match status" value="1"/>
</dbReference>
<dbReference type="SUPFAM" id="SSF75169">
    <property type="entry name" value="DsrEFH-like"/>
    <property type="match status" value="1"/>
</dbReference>
<name>A0A432WWZ4_9GAMM</name>